<reference evidence="1 2" key="1">
    <citation type="submission" date="2019-03" db="EMBL/GenBank/DDBJ databases">
        <title>Genomic Encyclopedia of Type Strains, Phase IV (KMG-IV): sequencing the most valuable type-strain genomes for metagenomic binning, comparative biology and taxonomic classification.</title>
        <authorList>
            <person name="Goeker M."/>
        </authorList>
    </citation>
    <scope>NUCLEOTIDE SEQUENCE [LARGE SCALE GENOMIC DNA]</scope>
    <source>
        <strain evidence="1 2">DSM 21100</strain>
    </source>
</reference>
<dbReference type="AlphaFoldDB" id="A0A4R3KWT3"/>
<name>A0A4R3KWT3_9SPHI</name>
<organism evidence="1 2">
    <name type="scientific">Anseongella ginsenosidimutans</name>
    <dbReference type="NCBI Taxonomy" id="496056"/>
    <lineage>
        <taxon>Bacteria</taxon>
        <taxon>Pseudomonadati</taxon>
        <taxon>Bacteroidota</taxon>
        <taxon>Sphingobacteriia</taxon>
        <taxon>Sphingobacteriales</taxon>
        <taxon>Sphingobacteriaceae</taxon>
        <taxon>Anseongella</taxon>
    </lineage>
</organism>
<evidence type="ECO:0000313" key="1">
    <source>
        <dbReference type="EMBL" id="TCS90095.1"/>
    </source>
</evidence>
<dbReference type="PROSITE" id="PS51257">
    <property type="entry name" value="PROKAR_LIPOPROTEIN"/>
    <property type="match status" value="1"/>
</dbReference>
<sequence>MKLIKHMLMLTMATGGLVACNDNDDDIYIPPAAFTDHVSISANSWEPFENGGVYGYLTEFEVPDLTENIHDNGAVLVYLDFGEGLFDALPQVYNDVSILYNTFPYSLEIQMVGINNIEIDPPSGEILCKIVLIEGAALKAHPEVDLKKMTLKEVERTFNVQ</sequence>
<gene>
    <name evidence="1" type="ORF">EDD80_101293</name>
</gene>
<comment type="caution">
    <text evidence="1">The sequence shown here is derived from an EMBL/GenBank/DDBJ whole genome shotgun (WGS) entry which is preliminary data.</text>
</comment>
<dbReference type="OrthoDB" id="672896at2"/>
<accession>A0A4R3KWT3</accession>
<dbReference type="RefSeq" id="WP_132127554.1">
    <property type="nucleotide sequence ID" value="NZ_CP042432.1"/>
</dbReference>
<keyword evidence="2" id="KW-1185">Reference proteome</keyword>
<dbReference type="EMBL" id="SMAD01000001">
    <property type="protein sequence ID" value="TCS90095.1"/>
    <property type="molecule type" value="Genomic_DNA"/>
</dbReference>
<protein>
    <submittedName>
        <fullName evidence="1">Uncharacterized protein</fullName>
    </submittedName>
</protein>
<proteinExistence type="predicted"/>
<evidence type="ECO:0000313" key="2">
    <source>
        <dbReference type="Proteomes" id="UP000295807"/>
    </source>
</evidence>
<dbReference type="Proteomes" id="UP000295807">
    <property type="component" value="Unassembled WGS sequence"/>
</dbReference>